<dbReference type="EMBL" id="DS566003">
    <property type="status" value="NOT_ANNOTATED_CDS"/>
    <property type="molecule type" value="Genomic_DNA"/>
</dbReference>
<dbReference type="AlphaFoldDB" id="H3GEJ2"/>
<feature type="signal peptide" evidence="2">
    <location>
        <begin position="1"/>
        <end position="20"/>
    </location>
</feature>
<accession>H3GEJ2</accession>
<dbReference type="HOGENOM" id="CLU_002760_0_0_1"/>
<dbReference type="VEuPathDB" id="FungiDB:KRP22_9630"/>
<evidence type="ECO:0000313" key="4">
    <source>
        <dbReference type="Proteomes" id="UP000005238"/>
    </source>
</evidence>
<reference evidence="4" key="1">
    <citation type="journal article" date="2006" name="Science">
        <title>Phytophthora genome sequences uncover evolutionary origins and mechanisms of pathogenesis.</title>
        <authorList>
            <person name="Tyler B.M."/>
            <person name="Tripathy S."/>
            <person name="Zhang X."/>
            <person name="Dehal P."/>
            <person name="Jiang R.H."/>
            <person name="Aerts A."/>
            <person name="Arredondo F.D."/>
            <person name="Baxter L."/>
            <person name="Bensasson D."/>
            <person name="Beynon J.L."/>
            <person name="Chapman J."/>
            <person name="Damasceno C.M."/>
            <person name="Dorrance A.E."/>
            <person name="Dou D."/>
            <person name="Dickerman A.W."/>
            <person name="Dubchak I.L."/>
            <person name="Garbelotto M."/>
            <person name="Gijzen M."/>
            <person name="Gordon S.G."/>
            <person name="Govers F."/>
            <person name="Grunwald N.J."/>
            <person name="Huang W."/>
            <person name="Ivors K.L."/>
            <person name="Jones R.W."/>
            <person name="Kamoun S."/>
            <person name="Krampis K."/>
            <person name="Lamour K.H."/>
            <person name="Lee M.K."/>
            <person name="McDonald W.H."/>
            <person name="Medina M."/>
            <person name="Meijer H.J."/>
            <person name="Nordberg E.K."/>
            <person name="Maclean D.J."/>
            <person name="Ospina-Giraldo M.D."/>
            <person name="Morris P.F."/>
            <person name="Phuntumart V."/>
            <person name="Putnam N.H."/>
            <person name="Rash S."/>
            <person name="Rose J.K."/>
            <person name="Sakihama Y."/>
            <person name="Salamov A.A."/>
            <person name="Savidor A."/>
            <person name="Scheuring C.F."/>
            <person name="Smith B.M."/>
            <person name="Sobral B.W."/>
            <person name="Terry A."/>
            <person name="Torto-Alalibo T.A."/>
            <person name="Win J."/>
            <person name="Xu Z."/>
            <person name="Zhang H."/>
            <person name="Grigoriev I.V."/>
            <person name="Rokhsar D.S."/>
            <person name="Boore J.L."/>
        </authorList>
    </citation>
    <scope>NUCLEOTIDE SEQUENCE [LARGE SCALE GENOMIC DNA]</scope>
    <source>
        <strain evidence="4">Pr102</strain>
    </source>
</reference>
<name>H3GEJ2_PHYRM</name>
<evidence type="ECO:0000256" key="2">
    <source>
        <dbReference type="SAM" id="SignalP"/>
    </source>
</evidence>
<feature type="compositionally biased region" description="Basic and acidic residues" evidence="1">
    <location>
        <begin position="58"/>
        <end position="76"/>
    </location>
</feature>
<evidence type="ECO:0000313" key="3">
    <source>
        <dbReference type="EnsemblProtists" id="Phyra74079"/>
    </source>
</evidence>
<keyword evidence="2" id="KW-0732">Signal</keyword>
<dbReference type="STRING" id="164328.H3GEJ2"/>
<sequence length="594" mass="64710">MSRTWLLLIAITLCVKMATASYSSISADTSASSDCEELSITRPHDSTPRPTESASASKEGDASKANEDTKKDGASKAHEESSFFAYTAVPEMTFDVPTNGAVPPNWVGPSIGDMTDMACYRKTHKKNSMDGCPNGYNYNGHKCWAQCPIAYPVQCLAECIPQNDDCVLEIMSKVTNLGYVALNMATAGVFNAIYKTFKTVKKGLMCAFNVFNIAEGISRFMRFRQMMTPNSTKEEILAMVYQTDLFLVDLPVAVGACLGYDVPKSAYVADAVVTGVETIVKQLMINHNLIMSSADAFMRFFRNTTAGNSTRDLDAESIANLTSLIDSRTRCGFELKRLTDRVVAKVADIRDDDPSATNDDIRTEMSKSSLVLSDVPTVTNNCMGELLQTKKPYVAFQSRDIIRKTFGVIIDQLIEKSTTDMGKAMAREDYMVCIANLGLQGLSALDPTGIAYLMFNYVQPVCGPTEFIGEIDDGSLSDALGLTTKDDAFRGSEGTWTKKGDGVVSITFVSTDPKDVKVSIHSGGKEYASVQVDSGKTVKWNSTVGELQDKTMYLDRWRPGFLGLPGSGGGSLLLWVPRSSEGGHLEMIVKINKS</sequence>
<keyword evidence="4" id="KW-1185">Reference proteome</keyword>
<reference evidence="3" key="2">
    <citation type="submission" date="2015-06" db="UniProtKB">
        <authorList>
            <consortium name="EnsemblProtists"/>
        </authorList>
    </citation>
    <scope>IDENTIFICATION</scope>
    <source>
        <strain evidence="3">Pr102</strain>
    </source>
</reference>
<evidence type="ECO:0000256" key="1">
    <source>
        <dbReference type="SAM" id="MobiDB-lite"/>
    </source>
</evidence>
<dbReference type="InParanoid" id="H3GEJ2"/>
<dbReference type="Proteomes" id="UP000005238">
    <property type="component" value="Unassembled WGS sequence"/>
</dbReference>
<feature type="region of interest" description="Disordered" evidence="1">
    <location>
        <begin position="36"/>
        <end position="76"/>
    </location>
</feature>
<dbReference type="EnsemblProtists" id="Phyra74079">
    <property type="protein sequence ID" value="Phyra74079"/>
    <property type="gene ID" value="Phyra74079"/>
</dbReference>
<dbReference type="OMA" id="MFNYVQP"/>
<proteinExistence type="predicted"/>
<protein>
    <recommendedName>
        <fullName evidence="5">Jacalin-type lectin domain-containing protein</fullName>
    </recommendedName>
</protein>
<dbReference type="eggNOG" id="ENOG502QUKV">
    <property type="taxonomic scope" value="Eukaryota"/>
</dbReference>
<evidence type="ECO:0008006" key="5">
    <source>
        <dbReference type="Google" id="ProtNLM"/>
    </source>
</evidence>
<feature type="chain" id="PRO_5003586278" description="Jacalin-type lectin domain-containing protein" evidence="2">
    <location>
        <begin position="21"/>
        <end position="594"/>
    </location>
</feature>
<organism evidence="3 4">
    <name type="scientific">Phytophthora ramorum</name>
    <name type="common">Sudden oak death agent</name>
    <dbReference type="NCBI Taxonomy" id="164328"/>
    <lineage>
        <taxon>Eukaryota</taxon>
        <taxon>Sar</taxon>
        <taxon>Stramenopiles</taxon>
        <taxon>Oomycota</taxon>
        <taxon>Peronosporomycetes</taxon>
        <taxon>Peronosporales</taxon>
        <taxon>Peronosporaceae</taxon>
        <taxon>Phytophthora</taxon>
    </lineage>
</organism>
<dbReference type="VEuPathDB" id="FungiDB:KRP23_2251"/>